<name>A0AAD2G6I1_9STRA</name>
<protein>
    <submittedName>
        <fullName evidence="3">Uncharacterized protein</fullName>
    </submittedName>
</protein>
<organism evidence="3 4">
    <name type="scientific">Cylindrotheca closterium</name>
    <dbReference type="NCBI Taxonomy" id="2856"/>
    <lineage>
        <taxon>Eukaryota</taxon>
        <taxon>Sar</taxon>
        <taxon>Stramenopiles</taxon>
        <taxon>Ochrophyta</taxon>
        <taxon>Bacillariophyta</taxon>
        <taxon>Bacillariophyceae</taxon>
        <taxon>Bacillariophycidae</taxon>
        <taxon>Bacillariales</taxon>
        <taxon>Bacillariaceae</taxon>
        <taxon>Cylindrotheca</taxon>
    </lineage>
</organism>
<feature type="compositionally biased region" description="Acidic residues" evidence="2">
    <location>
        <begin position="372"/>
        <end position="381"/>
    </location>
</feature>
<gene>
    <name evidence="3" type="ORF">CYCCA115_LOCUS20794</name>
</gene>
<accession>A0AAD2G6I1</accession>
<evidence type="ECO:0000256" key="1">
    <source>
        <dbReference type="SAM" id="Coils"/>
    </source>
</evidence>
<dbReference type="EMBL" id="CAKOGP040002202">
    <property type="protein sequence ID" value="CAJ1964789.1"/>
    <property type="molecule type" value="Genomic_DNA"/>
</dbReference>
<evidence type="ECO:0000256" key="2">
    <source>
        <dbReference type="SAM" id="MobiDB-lite"/>
    </source>
</evidence>
<feature type="coiled-coil region" evidence="1">
    <location>
        <begin position="90"/>
        <end position="124"/>
    </location>
</feature>
<feature type="region of interest" description="Disordered" evidence="2">
    <location>
        <begin position="364"/>
        <end position="444"/>
    </location>
</feature>
<evidence type="ECO:0000313" key="3">
    <source>
        <dbReference type="EMBL" id="CAJ1964789.1"/>
    </source>
</evidence>
<keyword evidence="4" id="KW-1185">Reference proteome</keyword>
<proteinExistence type="predicted"/>
<dbReference type="Proteomes" id="UP001295423">
    <property type="component" value="Unassembled WGS sequence"/>
</dbReference>
<evidence type="ECO:0000313" key="4">
    <source>
        <dbReference type="Proteomes" id="UP001295423"/>
    </source>
</evidence>
<comment type="caution">
    <text evidence="3">The sequence shown here is derived from an EMBL/GenBank/DDBJ whole genome shotgun (WGS) entry which is preliminary data.</text>
</comment>
<keyword evidence="1" id="KW-0175">Coiled coil</keyword>
<feature type="compositionally biased region" description="Basic and acidic residues" evidence="2">
    <location>
        <begin position="387"/>
        <end position="406"/>
    </location>
</feature>
<reference evidence="3" key="1">
    <citation type="submission" date="2023-08" db="EMBL/GenBank/DDBJ databases">
        <authorList>
            <person name="Audoor S."/>
            <person name="Bilcke G."/>
        </authorList>
    </citation>
    <scope>NUCLEOTIDE SEQUENCE</scope>
</reference>
<dbReference type="AlphaFoldDB" id="A0AAD2G6I1"/>
<sequence>MGNQQSGGGGLDDTIGNRLAAISEHTFDWTAMDDDDDDSIWDEASLADDVHSLGESSRRGDGPTTFELLPSVIRTTQKIEKAKYRLLKARSKTIEKREEMKREKKNYRSELKKTEKLLKKVARKAPSYFGYFDYFNMVKRSYNTKGEKSDLNTEYYTNRKATSSPSKKSNKPMSTAIVTQGNSFFFSIFALWEAYLLKKAHIAAMQNTQAKKQKKGWNDVIVNLQHERQGMDDAFAEKAKAMREKIKTKEAELSQIQDAYLNLVRCQDKLIRKLQEHENWMSGSIMHALVEGDSSESEEGGIMHVLVEGNSSDSEEGREYELPYRISTLQDNTIPTEINTSAYEEHEGTSVVTDDDISIEIAVEQEKSEQGTLDDAEDDVSIENAAEQEKSEKVGNGADPEKEKDSQFSPVQLRDQNLKKKLKEAKELMNSSMKDLTLEEDDYW</sequence>